<reference evidence="7 8" key="1">
    <citation type="journal article" date="2019" name="Extremophiles">
        <title>Biogeography of thermophiles and predominance of Thermus scotoductus in domestic water heaters.</title>
        <authorList>
            <person name="Wilpiszeski R.L."/>
            <person name="Zhang Z."/>
            <person name="House C.H."/>
        </authorList>
    </citation>
    <scope>NUCLEOTIDE SEQUENCE [LARGE SCALE GENOMIC DNA]</scope>
    <source>
        <strain evidence="7 8">32_S32</strain>
    </source>
</reference>
<feature type="transmembrane region" description="Helical" evidence="6">
    <location>
        <begin position="160"/>
        <end position="180"/>
    </location>
</feature>
<comment type="subcellular location">
    <subcellularLocation>
        <location evidence="1">Cell membrane</location>
        <topology evidence="1">Multi-pass membrane protein</topology>
    </subcellularLocation>
</comment>
<evidence type="ECO:0000256" key="4">
    <source>
        <dbReference type="ARBA" id="ARBA00022989"/>
    </source>
</evidence>
<keyword evidence="3 6" id="KW-0812">Transmembrane</keyword>
<comment type="caution">
    <text evidence="7">The sequence shown here is derived from an EMBL/GenBank/DDBJ whole genome shotgun (WGS) entry which is preliminary data.</text>
</comment>
<feature type="transmembrane region" description="Helical" evidence="6">
    <location>
        <begin position="201"/>
        <end position="227"/>
    </location>
</feature>
<dbReference type="PANTHER" id="PTHR30482:SF17">
    <property type="entry name" value="ABC TRANSPORTER ATP-BINDING PROTEIN"/>
    <property type="match status" value="1"/>
</dbReference>
<feature type="transmembrane region" description="Helical" evidence="6">
    <location>
        <begin position="282"/>
        <end position="298"/>
    </location>
</feature>
<keyword evidence="2" id="KW-1003">Cell membrane</keyword>
<proteinExistence type="predicted"/>
<name>A0A430R6M7_THESC</name>
<accession>A0A430R6M7</accession>
<dbReference type="PANTHER" id="PTHR30482">
    <property type="entry name" value="HIGH-AFFINITY BRANCHED-CHAIN AMINO ACID TRANSPORT SYSTEM PERMEASE"/>
    <property type="match status" value="1"/>
</dbReference>
<dbReference type="AlphaFoldDB" id="A0A430R6M7"/>
<feature type="transmembrane region" description="Helical" evidence="6">
    <location>
        <begin position="92"/>
        <end position="114"/>
    </location>
</feature>
<keyword evidence="4 6" id="KW-1133">Transmembrane helix</keyword>
<feature type="transmembrane region" description="Helical" evidence="6">
    <location>
        <begin position="68"/>
        <end position="86"/>
    </location>
</feature>
<evidence type="ECO:0000256" key="2">
    <source>
        <dbReference type="ARBA" id="ARBA00022475"/>
    </source>
</evidence>
<evidence type="ECO:0000313" key="7">
    <source>
        <dbReference type="EMBL" id="RTH03075.1"/>
    </source>
</evidence>
<feature type="transmembrane region" description="Helical" evidence="6">
    <location>
        <begin position="12"/>
        <end position="32"/>
    </location>
</feature>
<dbReference type="InterPro" id="IPR043428">
    <property type="entry name" value="LivM-like"/>
</dbReference>
<evidence type="ECO:0000256" key="6">
    <source>
        <dbReference type="SAM" id="Phobius"/>
    </source>
</evidence>
<dbReference type="EMBL" id="PELR01000210">
    <property type="protein sequence ID" value="RTH03075.1"/>
    <property type="molecule type" value="Genomic_DNA"/>
</dbReference>
<sequence>MAFLQRKGEKGGLLLRPAYLLRGGLLLLFLLPLPFGGYPLYLATEAAFLGLAAVALGFLLGHAGIPSLGQAAFLGLGAYAGALALIGGLPFWAASLAGLGAAAFYALVTGLLVFRTRGIYVLMLTLAFGQMVYSAAYKWVGLTGGDDGLNLSGLKIDPRLLHLGAVALLFLALWGLGLLLRAPFGKALEALRQNEEKARSLGIPAFGYKLVAYVLAAALTGLAGMGLALHRTFVSPHDLFWLTSVVLLILVLLGGSRGLWGAAFGALFYTFVQAWVSSFTDLWMLFVGLFLIATVLFAREGLWSFLGGGWGGGDVAP</sequence>
<dbReference type="CDD" id="cd06581">
    <property type="entry name" value="TM_PBP1_LivM_like"/>
    <property type="match status" value="1"/>
</dbReference>
<dbReference type="Proteomes" id="UP000286910">
    <property type="component" value="Unassembled WGS sequence"/>
</dbReference>
<feature type="transmembrane region" description="Helical" evidence="6">
    <location>
        <begin position="239"/>
        <end position="254"/>
    </location>
</feature>
<keyword evidence="5 6" id="KW-0472">Membrane</keyword>
<dbReference type="InterPro" id="IPR001851">
    <property type="entry name" value="ABC_transp_permease"/>
</dbReference>
<dbReference type="GO" id="GO:0015658">
    <property type="term" value="F:branched-chain amino acid transmembrane transporter activity"/>
    <property type="evidence" value="ECO:0007669"/>
    <property type="project" value="InterPro"/>
</dbReference>
<dbReference type="GO" id="GO:0005886">
    <property type="term" value="C:plasma membrane"/>
    <property type="evidence" value="ECO:0007669"/>
    <property type="project" value="UniProtKB-SubCell"/>
</dbReference>
<organism evidence="7 8">
    <name type="scientific">Thermus scotoductus</name>
    <dbReference type="NCBI Taxonomy" id="37636"/>
    <lineage>
        <taxon>Bacteria</taxon>
        <taxon>Thermotogati</taxon>
        <taxon>Deinococcota</taxon>
        <taxon>Deinococci</taxon>
        <taxon>Thermales</taxon>
        <taxon>Thermaceae</taxon>
        <taxon>Thermus</taxon>
    </lineage>
</organism>
<feature type="transmembrane region" description="Helical" evidence="6">
    <location>
        <begin position="121"/>
        <end position="140"/>
    </location>
</feature>
<evidence type="ECO:0000256" key="3">
    <source>
        <dbReference type="ARBA" id="ARBA00022692"/>
    </source>
</evidence>
<protein>
    <submittedName>
        <fullName evidence="7">Branched-chain amino acid ABC transporter permease</fullName>
    </submittedName>
</protein>
<evidence type="ECO:0000256" key="1">
    <source>
        <dbReference type="ARBA" id="ARBA00004651"/>
    </source>
</evidence>
<feature type="transmembrane region" description="Helical" evidence="6">
    <location>
        <begin position="38"/>
        <end position="61"/>
    </location>
</feature>
<dbReference type="RefSeq" id="WP_126190867.1">
    <property type="nucleotide sequence ID" value="NZ_PELR01000210.1"/>
</dbReference>
<dbReference type="Pfam" id="PF02653">
    <property type="entry name" value="BPD_transp_2"/>
    <property type="match status" value="1"/>
</dbReference>
<gene>
    <name evidence="7" type="ORF">CSW45_07170</name>
</gene>
<evidence type="ECO:0000256" key="5">
    <source>
        <dbReference type="ARBA" id="ARBA00023136"/>
    </source>
</evidence>
<evidence type="ECO:0000313" key="8">
    <source>
        <dbReference type="Proteomes" id="UP000286910"/>
    </source>
</evidence>